<reference evidence="1" key="1">
    <citation type="submission" date="2023-02" db="EMBL/GenBank/DDBJ databases">
        <title>Genome of toxic invasive species Heracleum sosnowskyi carries increased number of genes despite the absence of recent whole-genome duplications.</title>
        <authorList>
            <person name="Schelkunov M."/>
            <person name="Shtratnikova V."/>
            <person name="Makarenko M."/>
            <person name="Klepikova A."/>
            <person name="Omelchenko D."/>
            <person name="Novikova G."/>
            <person name="Obukhova E."/>
            <person name="Bogdanov V."/>
            <person name="Penin A."/>
            <person name="Logacheva M."/>
        </authorList>
    </citation>
    <scope>NUCLEOTIDE SEQUENCE</scope>
    <source>
        <strain evidence="1">Hsosn_3</strain>
        <tissue evidence="1">Leaf</tissue>
    </source>
</reference>
<reference evidence="1" key="2">
    <citation type="submission" date="2023-05" db="EMBL/GenBank/DDBJ databases">
        <authorList>
            <person name="Schelkunov M.I."/>
        </authorList>
    </citation>
    <scope>NUCLEOTIDE SEQUENCE</scope>
    <source>
        <strain evidence="1">Hsosn_3</strain>
        <tissue evidence="1">Leaf</tissue>
    </source>
</reference>
<organism evidence="1 2">
    <name type="scientific">Heracleum sosnowskyi</name>
    <dbReference type="NCBI Taxonomy" id="360622"/>
    <lineage>
        <taxon>Eukaryota</taxon>
        <taxon>Viridiplantae</taxon>
        <taxon>Streptophyta</taxon>
        <taxon>Embryophyta</taxon>
        <taxon>Tracheophyta</taxon>
        <taxon>Spermatophyta</taxon>
        <taxon>Magnoliopsida</taxon>
        <taxon>eudicotyledons</taxon>
        <taxon>Gunneridae</taxon>
        <taxon>Pentapetalae</taxon>
        <taxon>asterids</taxon>
        <taxon>campanulids</taxon>
        <taxon>Apiales</taxon>
        <taxon>Apiaceae</taxon>
        <taxon>Apioideae</taxon>
        <taxon>apioid superclade</taxon>
        <taxon>Tordylieae</taxon>
        <taxon>Tordyliinae</taxon>
        <taxon>Heracleum</taxon>
    </lineage>
</organism>
<sequence>MWGFGGRCYWGRRERGDKVEGLVVIYAWMSSEEKHVKSYVDLYASLGWNSLVCHSQFLNMFFPDKGASLASEILHELIEELKVQPCPVVFASFSGGPKACMCKVLQMIEENCAEQANRDEYQLVRDCISGQIFDSTPVDFTSDLGTNFVLHPTVLKRSRPPFIASWIAHSLKYTADKFFLYKMESLRAEYWQTLYSTIRMGAPYLILCSENDDLAPFQTICNFVQRLKDLGGDVKLVKWSSSSHVGHYRRYPIDYKAAVTELLGKAAVMYSRRIRQLEGEKMGFGGTRDEVPESVDRLGDAAVSSSQTFQKRVALELNDHFFVPSSVEYHGDKVLGSVHDEHKERYVTLTKPPVIKAHGILGQALFDVCVPTDVENWDIKPSSFLKPPSSSYTRKSSPFNPIKCIRRSRL</sequence>
<accession>A0AAD8NF84</accession>
<evidence type="ECO:0000313" key="1">
    <source>
        <dbReference type="EMBL" id="KAK1405738.1"/>
    </source>
</evidence>
<protein>
    <submittedName>
        <fullName evidence="1">Transmembrane protein like</fullName>
    </submittedName>
</protein>
<keyword evidence="1" id="KW-0472">Membrane</keyword>
<dbReference type="Proteomes" id="UP001237642">
    <property type="component" value="Unassembled WGS sequence"/>
</dbReference>
<name>A0AAD8NF84_9APIA</name>
<dbReference type="PANTHER" id="PTHR12265">
    <property type="entry name" value="TRANSMEMBRANE PROTEIN 53"/>
    <property type="match status" value="1"/>
</dbReference>
<dbReference type="PANTHER" id="PTHR12265:SF0">
    <property type="entry name" value="EXPRESSED PROTEIN"/>
    <property type="match status" value="1"/>
</dbReference>
<dbReference type="AlphaFoldDB" id="A0AAD8NF84"/>
<dbReference type="InterPro" id="IPR029058">
    <property type="entry name" value="AB_hydrolase_fold"/>
</dbReference>
<dbReference type="Pfam" id="PF05705">
    <property type="entry name" value="DUF829"/>
    <property type="match status" value="1"/>
</dbReference>
<gene>
    <name evidence="1" type="ORF">POM88_005343</name>
</gene>
<proteinExistence type="predicted"/>
<comment type="caution">
    <text evidence="1">The sequence shown here is derived from an EMBL/GenBank/DDBJ whole genome shotgun (WGS) entry which is preliminary data.</text>
</comment>
<evidence type="ECO:0000313" key="2">
    <source>
        <dbReference type="Proteomes" id="UP001237642"/>
    </source>
</evidence>
<dbReference type="EMBL" id="JAUIZM010000001">
    <property type="protein sequence ID" value="KAK1405738.1"/>
    <property type="molecule type" value="Genomic_DNA"/>
</dbReference>
<keyword evidence="2" id="KW-1185">Reference proteome</keyword>
<dbReference type="InterPro" id="IPR008547">
    <property type="entry name" value="DUF829_TMEM53"/>
</dbReference>
<dbReference type="SUPFAM" id="SSF53474">
    <property type="entry name" value="alpha/beta-Hydrolases"/>
    <property type="match status" value="1"/>
</dbReference>
<keyword evidence="1" id="KW-0812">Transmembrane</keyword>